<dbReference type="EMBL" id="JARBJD010000531">
    <property type="protein sequence ID" value="KAK2941248.1"/>
    <property type="molecule type" value="Genomic_DNA"/>
</dbReference>
<name>A0ABQ9WPH7_9EUKA</name>
<evidence type="ECO:0000313" key="2">
    <source>
        <dbReference type="Proteomes" id="UP001281761"/>
    </source>
</evidence>
<protein>
    <submittedName>
        <fullName evidence="1">Uncharacterized protein</fullName>
    </submittedName>
</protein>
<dbReference type="InterPro" id="IPR016024">
    <property type="entry name" value="ARM-type_fold"/>
</dbReference>
<sequence length="81" mass="9398">MDTRREIAYLLNNLSKFPEFVKSVIEFNIPELTLTLLPDQTDLSAVSNYLRILFYFLRNDPTGVVFQQIPDHLIPSIVELT</sequence>
<reference evidence="1 2" key="1">
    <citation type="journal article" date="2022" name="bioRxiv">
        <title>Genomics of Preaxostyla Flagellates Illuminates Evolutionary Transitions and the Path Towards Mitochondrial Loss.</title>
        <authorList>
            <person name="Novak L.V.F."/>
            <person name="Treitli S.C."/>
            <person name="Pyrih J."/>
            <person name="Halakuc P."/>
            <person name="Pipaliya S.V."/>
            <person name="Vacek V."/>
            <person name="Brzon O."/>
            <person name="Soukal P."/>
            <person name="Eme L."/>
            <person name="Dacks J.B."/>
            <person name="Karnkowska A."/>
            <person name="Elias M."/>
            <person name="Hampl V."/>
        </authorList>
    </citation>
    <scope>NUCLEOTIDE SEQUENCE [LARGE SCALE GENOMIC DNA]</scope>
    <source>
        <strain evidence="1">NAU3</strain>
        <tissue evidence="1">Gut</tissue>
    </source>
</reference>
<dbReference type="SUPFAM" id="SSF48371">
    <property type="entry name" value="ARM repeat"/>
    <property type="match status" value="1"/>
</dbReference>
<accession>A0ABQ9WPH7</accession>
<gene>
    <name evidence="1" type="ORF">BLNAU_23845</name>
</gene>
<comment type="caution">
    <text evidence="1">The sequence shown here is derived from an EMBL/GenBank/DDBJ whole genome shotgun (WGS) entry which is preliminary data.</text>
</comment>
<keyword evidence="2" id="KW-1185">Reference proteome</keyword>
<proteinExistence type="predicted"/>
<organism evidence="1 2">
    <name type="scientific">Blattamonas nauphoetae</name>
    <dbReference type="NCBI Taxonomy" id="2049346"/>
    <lineage>
        <taxon>Eukaryota</taxon>
        <taxon>Metamonada</taxon>
        <taxon>Preaxostyla</taxon>
        <taxon>Oxymonadida</taxon>
        <taxon>Blattamonas</taxon>
    </lineage>
</organism>
<dbReference type="Proteomes" id="UP001281761">
    <property type="component" value="Unassembled WGS sequence"/>
</dbReference>
<evidence type="ECO:0000313" key="1">
    <source>
        <dbReference type="EMBL" id="KAK2941248.1"/>
    </source>
</evidence>